<sequence>MSITRQSIIGGIISGLVYAAIMAGFDYYEDNSFNLKIFMLNFVLFGLFMGLYTTFRLRKKAKSKEKSN</sequence>
<reference evidence="2 3" key="1">
    <citation type="submission" date="2024-02" db="EMBL/GenBank/DDBJ databases">
        <title>A Gaetbulibacter species isolated from tidal flats and genomic insights of their niches.</title>
        <authorList>
            <person name="Ye Y."/>
        </authorList>
    </citation>
    <scope>NUCLEOTIDE SEQUENCE [LARGE SCALE GENOMIC DNA]</scope>
    <source>
        <strain evidence="2 3">KYW382</strain>
    </source>
</reference>
<comment type="caution">
    <text evidence="2">The sequence shown here is derived from an EMBL/GenBank/DDBJ whole genome shotgun (WGS) entry which is preliminary data.</text>
</comment>
<organism evidence="2 3">
    <name type="scientific">Gaetbulibacter aestuarii</name>
    <dbReference type="NCBI Taxonomy" id="1502358"/>
    <lineage>
        <taxon>Bacteria</taxon>
        <taxon>Pseudomonadati</taxon>
        <taxon>Bacteroidota</taxon>
        <taxon>Flavobacteriia</taxon>
        <taxon>Flavobacteriales</taxon>
        <taxon>Flavobacteriaceae</taxon>
        <taxon>Gaetbulibacter</taxon>
    </lineage>
</organism>
<evidence type="ECO:0000313" key="3">
    <source>
        <dbReference type="Proteomes" id="UP001610100"/>
    </source>
</evidence>
<dbReference type="Proteomes" id="UP001610100">
    <property type="component" value="Unassembled WGS sequence"/>
</dbReference>
<dbReference type="RefSeq" id="WP_344741566.1">
    <property type="nucleotide sequence ID" value="NZ_BAABAY010000002.1"/>
</dbReference>
<gene>
    <name evidence="2" type="ORF">V8G58_09945</name>
</gene>
<evidence type="ECO:0008006" key="4">
    <source>
        <dbReference type="Google" id="ProtNLM"/>
    </source>
</evidence>
<feature type="transmembrane region" description="Helical" evidence="1">
    <location>
        <begin position="37"/>
        <end position="55"/>
    </location>
</feature>
<dbReference type="EMBL" id="JBAWKB010000002">
    <property type="protein sequence ID" value="MFH6772253.1"/>
    <property type="molecule type" value="Genomic_DNA"/>
</dbReference>
<keyword evidence="1" id="KW-0812">Transmembrane</keyword>
<accession>A0ABW7N0S2</accession>
<keyword evidence="3" id="KW-1185">Reference proteome</keyword>
<proteinExistence type="predicted"/>
<name>A0ABW7N0S2_9FLAO</name>
<evidence type="ECO:0000313" key="2">
    <source>
        <dbReference type="EMBL" id="MFH6772253.1"/>
    </source>
</evidence>
<keyword evidence="1" id="KW-0472">Membrane</keyword>
<evidence type="ECO:0000256" key="1">
    <source>
        <dbReference type="SAM" id="Phobius"/>
    </source>
</evidence>
<feature type="transmembrane region" description="Helical" evidence="1">
    <location>
        <begin position="7"/>
        <end position="25"/>
    </location>
</feature>
<keyword evidence="1" id="KW-1133">Transmembrane helix</keyword>
<protein>
    <recommendedName>
        <fullName evidence="4">AtpZ/AtpI family protein</fullName>
    </recommendedName>
</protein>